<proteinExistence type="inferred from homology"/>
<dbReference type="PANTHER" id="PTHR13215">
    <property type="entry name" value="RNA POLYMERASE II TRANSCRIPTIONAL COACTIVATOR"/>
    <property type="match status" value="1"/>
</dbReference>
<evidence type="ECO:0000256" key="1">
    <source>
        <dbReference type="ARBA" id="ARBA00004123"/>
    </source>
</evidence>
<dbReference type="GO" id="GO:0003677">
    <property type="term" value="F:DNA binding"/>
    <property type="evidence" value="ECO:0007669"/>
    <property type="project" value="UniProtKB-KW"/>
</dbReference>
<feature type="compositionally biased region" description="Basic and acidic residues" evidence="7">
    <location>
        <begin position="9"/>
        <end position="42"/>
    </location>
</feature>
<dbReference type="InterPro" id="IPR045125">
    <property type="entry name" value="Sub1/Tcp4-like"/>
</dbReference>
<sequence>MSDSSSSEESVKETTSTERSAKGEASKAKKGKVDEEKKETDEQKFEIGDKRFVSISEYKGRVLVDIREFYSTSDGELKPGRKGISLDVNQFRALVKCIPKLEEQLKNR</sequence>
<keyword evidence="6" id="KW-0539">Nucleus</keyword>
<dbReference type="GO" id="GO:0003713">
    <property type="term" value="F:transcription coactivator activity"/>
    <property type="evidence" value="ECO:0007669"/>
    <property type="project" value="InterPro"/>
</dbReference>
<accession>A0A5S6QLY8</accession>
<evidence type="ECO:0000256" key="6">
    <source>
        <dbReference type="ARBA" id="ARBA00023242"/>
    </source>
</evidence>
<evidence type="ECO:0000259" key="8">
    <source>
        <dbReference type="Pfam" id="PF02229"/>
    </source>
</evidence>
<dbReference type="Pfam" id="PF02229">
    <property type="entry name" value="PC4"/>
    <property type="match status" value="1"/>
</dbReference>
<evidence type="ECO:0000313" key="9">
    <source>
        <dbReference type="Proteomes" id="UP000046395"/>
    </source>
</evidence>
<feature type="region of interest" description="Disordered" evidence="7">
    <location>
        <begin position="1"/>
        <end position="42"/>
    </location>
</feature>
<evidence type="ECO:0000256" key="7">
    <source>
        <dbReference type="SAM" id="MobiDB-lite"/>
    </source>
</evidence>
<comment type="similarity">
    <text evidence="2">Belongs to the transcriptional coactivator PC4 family.</text>
</comment>
<dbReference type="GO" id="GO:0005634">
    <property type="term" value="C:nucleus"/>
    <property type="evidence" value="ECO:0007669"/>
    <property type="project" value="UniProtKB-SubCell"/>
</dbReference>
<keyword evidence="9" id="KW-1185">Reference proteome</keyword>
<dbReference type="InterPro" id="IPR003173">
    <property type="entry name" value="PC4_C"/>
</dbReference>
<evidence type="ECO:0000256" key="3">
    <source>
        <dbReference type="ARBA" id="ARBA00023015"/>
    </source>
</evidence>
<dbReference type="Gene3D" id="2.30.31.10">
    <property type="entry name" value="Transcriptional Coactivator Pc4, Chain A"/>
    <property type="match status" value="1"/>
</dbReference>
<evidence type="ECO:0000313" key="10">
    <source>
        <dbReference type="WBParaSite" id="TMUE_0000000471.1"/>
    </source>
</evidence>
<evidence type="ECO:0000313" key="11">
    <source>
        <dbReference type="WBParaSite" id="TMUE_2000008218.1"/>
    </source>
</evidence>
<comment type="subcellular location">
    <subcellularLocation>
        <location evidence="1">Nucleus</location>
    </subcellularLocation>
</comment>
<dbReference type="AlphaFoldDB" id="A0A5S6QLY8"/>
<reference evidence="9" key="1">
    <citation type="submission" date="2013-11" db="EMBL/GenBank/DDBJ databases">
        <authorList>
            <person name="Aslett M."/>
        </authorList>
    </citation>
    <scope>NUCLEOTIDE SEQUENCE [LARGE SCALE GENOMIC DNA]</scope>
    <source>
        <strain evidence="9">Edinburgh</strain>
    </source>
</reference>
<dbReference type="STRING" id="70415.A0A5S6QLY8"/>
<name>A0A5S6QLY8_TRIMR</name>
<evidence type="ECO:0000256" key="5">
    <source>
        <dbReference type="ARBA" id="ARBA00023163"/>
    </source>
</evidence>
<keyword evidence="3" id="KW-0805">Transcription regulation</keyword>
<dbReference type="GO" id="GO:0060261">
    <property type="term" value="P:positive regulation of transcription initiation by RNA polymerase II"/>
    <property type="evidence" value="ECO:0007669"/>
    <property type="project" value="InterPro"/>
</dbReference>
<reference evidence="10 11" key="3">
    <citation type="submission" date="2019-12" db="UniProtKB">
        <authorList>
            <consortium name="WormBaseParasite"/>
        </authorList>
    </citation>
    <scope>IDENTIFICATION</scope>
</reference>
<keyword evidence="4" id="KW-0238">DNA-binding</keyword>
<dbReference type="InterPro" id="IPR009044">
    <property type="entry name" value="ssDNA-bd_transcriptional_reg"/>
</dbReference>
<dbReference type="WBParaSite" id="TMUE_2000008218.1">
    <property type="protein sequence ID" value="TMUE_2000008218.1"/>
    <property type="gene ID" value="WBGene00300177"/>
</dbReference>
<evidence type="ECO:0000256" key="2">
    <source>
        <dbReference type="ARBA" id="ARBA00009001"/>
    </source>
</evidence>
<dbReference type="SUPFAM" id="SSF54447">
    <property type="entry name" value="ssDNA-binding transcriptional regulator domain"/>
    <property type="match status" value="1"/>
</dbReference>
<dbReference type="WBParaSite" id="TMUE_0000000471.1">
    <property type="protein sequence ID" value="TMUE_0000000471.1"/>
    <property type="gene ID" value="WBGene00296411"/>
</dbReference>
<organism evidence="9 11">
    <name type="scientific">Trichuris muris</name>
    <name type="common">Mouse whipworm</name>
    <dbReference type="NCBI Taxonomy" id="70415"/>
    <lineage>
        <taxon>Eukaryota</taxon>
        <taxon>Metazoa</taxon>
        <taxon>Ecdysozoa</taxon>
        <taxon>Nematoda</taxon>
        <taxon>Enoplea</taxon>
        <taxon>Dorylaimia</taxon>
        <taxon>Trichinellida</taxon>
        <taxon>Trichuridae</taxon>
        <taxon>Trichuris</taxon>
    </lineage>
</organism>
<keyword evidence="5" id="KW-0804">Transcription</keyword>
<protein>
    <submittedName>
        <fullName evidence="10 11">Transcriptional coactivator p15 (PC4) C-terminal domain-containing protein</fullName>
    </submittedName>
</protein>
<evidence type="ECO:0000256" key="4">
    <source>
        <dbReference type="ARBA" id="ARBA00023125"/>
    </source>
</evidence>
<dbReference type="Proteomes" id="UP000046395">
    <property type="component" value="Unassembled WGS sequence"/>
</dbReference>
<feature type="domain" description="Transcriptional coactivator p15 (PC4) C-terminal" evidence="8">
    <location>
        <begin position="45"/>
        <end position="96"/>
    </location>
</feature>
<reference evidence="9" key="2">
    <citation type="submission" date="2014-03" db="EMBL/GenBank/DDBJ databases">
        <title>The whipworm genome and dual-species transcriptomics of an intimate host-pathogen interaction.</title>
        <authorList>
            <person name="Foth B.J."/>
            <person name="Tsai I.J."/>
            <person name="Reid A.J."/>
            <person name="Bancroft A.J."/>
            <person name="Nichol S."/>
            <person name="Tracey A."/>
            <person name="Holroyd N."/>
            <person name="Cotton J.A."/>
            <person name="Stanley E.J."/>
            <person name="Zarowiecki M."/>
            <person name="Liu J.Z."/>
            <person name="Huckvale T."/>
            <person name="Cooper P.J."/>
            <person name="Grencis R.K."/>
            <person name="Berriman M."/>
        </authorList>
    </citation>
    <scope>NUCLEOTIDE SEQUENCE [LARGE SCALE GENOMIC DNA]</scope>
    <source>
        <strain evidence="9">Edinburgh</strain>
    </source>
</reference>